<evidence type="ECO:0000256" key="1">
    <source>
        <dbReference type="SAM" id="MobiDB-lite"/>
    </source>
</evidence>
<feature type="compositionally biased region" description="Low complexity" evidence="1">
    <location>
        <begin position="39"/>
        <end position="62"/>
    </location>
</feature>
<name>A0ABS1YIC0_9ACTN</name>
<reference evidence="2 3" key="1">
    <citation type="submission" date="2021-01" db="EMBL/GenBank/DDBJ databases">
        <title>Draft genome sequence of Micromonospora sp. strain STR1s_6.</title>
        <authorList>
            <person name="Karlyshev A."/>
            <person name="Jawad R."/>
        </authorList>
    </citation>
    <scope>NUCLEOTIDE SEQUENCE [LARGE SCALE GENOMIC DNA]</scope>
    <source>
        <strain evidence="2 3">STR1S-6</strain>
    </source>
</reference>
<feature type="region of interest" description="Disordered" evidence="1">
    <location>
        <begin position="39"/>
        <end position="67"/>
    </location>
</feature>
<dbReference type="EMBL" id="JAEVHL010000077">
    <property type="protein sequence ID" value="MBM0276944.1"/>
    <property type="molecule type" value="Genomic_DNA"/>
</dbReference>
<evidence type="ECO:0000313" key="2">
    <source>
        <dbReference type="EMBL" id="MBM0276944.1"/>
    </source>
</evidence>
<keyword evidence="3" id="KW-1185">Reference proteome</keyword>
<organism evidence="2 3">
    <name type="scientific">Micromonospora tarensis</name>
    <dbReference type="NCBI Taxonomy" id="2806100"/>
    <lineage>
        <taxon>Bacteria</taxon>
        <taxon>Bacillati</taxon>
        <taxon>Actinomycetota</taxon>
        <taxon>Actinomycetes</taxon>
        <taxon>Micromonosporales</taxon>
        <taxon>Micromonosporaceae</taxon>
        <taxon>Micromonospora</taxon>
    </lineage>
</organism>
<evidence type="ECO:0000313" key="3">
    <source>
        <dbReference type="Proteomes" id="UP000622245"/>
    </source>
</evidence>
<dbReference type="Proteomes" id="UP000622245">
    <property type="component" value="Unassembled WGS sequence"/>
</dbReference>
<sequence>MSADGLALPLGAATGARAAVSSANRRFCSARWSARARSAQTASQALPRAVRTRPSPTTARSTLCTTPTASDATVREMVVSPMVGSGSELLMVTSHEELRRSERARHRVCPRKMLAG</sequence>
<protein>
    <submittedName>
        <fullName evidence="2">Uncharacterized protein</fullName>
    </submittedName>
</protein>
<gene>
    <name evidence="2" type="ORF">JM949_16820</name>
</gene>
<proteinExistence type="predicted"/>
<accession>A0ABS1YIC0</accession>
<comment type="caution">
    <text evidence="2">The sequence shown here is derived from an EMBL/GenBank/DDBJ whole genome shotgun (WGS) entry which is preliminary data.</text>
</comment>